<dbReference type="Proteomes" id="UP000026915">
    <property type="component" value="Chromosome 1"/>
</dbReference>
<organism evidence="2 3">
    <name type="scientific">Theobroma cacao</name>
    <name type="common">Cacao</name>
    <name type="synonym">Cocoa</name>
    <dbReference type="NCBI Taxonomy" id="3641"/>
    <lineage>
        <taxon>Eukaryota</taxon>
        <taxon>Viridiplantae</taxon>
        <taxon>Streptophyta</taxon>
        <taxon>Embryophyta</taxon>
        <taxon>Tracheophyta</taxon>
        <taxon>Spermatophyta</taxon>
        <taxon>Magnoliopsida</taxon>
        <taxon>eudicotyledons</taxon>
        <taxon>Gunneridae</taxon>
        <taxon>Pentapetalae</taxon>
        <taxon>rosids</taxon>
        <taxon>malvids</taxon>
        <taxon>Malvales</taxon>
        <taxon>Malvaceae</taxon>
        <taxon>Byttnerioideae</taxon>
        <taxon>Theobroma</taxon>
    </lineage>
</organism>
<feature type="transmembrane region" description="Helical" evidence="1">
    <location>
        <begin position="20"/>
        <end position="40"/>
    </location>
</feature>
<evidence type="ECO:0000256" key="1">
    <source>
        <dbReference type="SAM" id="Phobius"/>
    </source>
</evidence>
<dbReference type="EMBL" id="CM001879">
    <property type="protein sequence ID" value="EOX94140.1"/>
    <property type="molecule type" value="Genomic_DNA"/>
</dbReference>
<feature type="transmembrane region" description="Helical" evidence="1">
    <location>
        <begin position="52"/>
        <end position="79"/>
    </location>
</feature>
<sequence>MLSSLHFNHYFVWRHRVTSFYVYGELLLEMYCVTLGQYVTGYVGITYCMTGFMYYVTGFMYCMTLGQYGTGYVSIIGLLNVKLMITYGGNWVDDTYKGGETRVRGVGSDLSFLGLVKLLEEVVGVNSHNNEIKLHASFSHAVGVSQAVIRDDGDVASIMRDEKAVVVFVTVKTRNANDIPHEHMGPLSFANDTVMDVSDDDSSDQIEYDVEEDDTVDWNYELHDECEDDYVGRHDDCSEDERGEHTDISDCNHADGSIGHATTVVLEEFQFDDHARTTELEDVEGVDLIYENAIALENNIRSPDDSDQEREKACKFALRAMKLPEGEYWQLQMFQKVHMCIVDGLQCGYRTASARLIGELISTKVQGNYVTLLRLKEIMEKMKRKWGLQCLYGLSIHNKRILDFQRRDSDECTATECRDTYQNMDTSLEDTFPSYWLPRDLKT</sequence>
<keyword evidence="1" id="KW-0812">Transmembrane</keyword>
<keyword evidence="3" id="KW-1185">Reference proteome</keyword>
<dbReference type="HOGENOM" id="CLU_618804_0_0_1"/>
<name>A0A061DN80_THECC</name>
<dbReference type="InParanoid" id="A0A061DN80"/>
<keyword evidence="1" id="KW-1133">Transmembrane helix</keyword>
<dbReference type="AlphaFoldDB" id="A0A061DN80"/>
<evidence type="ECO:0000313" key="2">
    <source>
        <dbReference type="EMBL" id="EOX94140.1"/>
    </source>
</evidence>
<proteinExistence type="predicted"/>
<accession>A0A061DN80</accession>
<protein>
    <submittedName>
        <fullName evidence="2">Uncharacterized protein</fullName>
    </submittedName>
</protein>
<dbReference type="Gramene" id="EOX94140">
    <property type="protein sequence ID" value="EOX94140"/>
    <property type="gene ID" value="TCM_003396"/>
</dbReference>
<gene>
    <name evidence="2" type="ORF">TCM_003396</name>
</gene>
<keyword evidence="1" id="KW-0472">Membrane</keyword>
<reference evidence="2 3" key="1">
    <citation type="journal article" date="2013" name="Genome Biol.">
        <title>The genome sequence of the most widely cultivated cacao type and its use to identify candidate genes regulating pod color.</title>
        <authorList>
            <person name="Motamayor J.C."/>
            <person name="Mockaitis K."/>
            <person name="Schmutz J."/>
            <person name="Haiminen N."/>
            <person name="Iii D.L."/>
            <person name="Cornejo O."/>
            <person name="Findley S.D."/>
            <person name="Zheng P."/>
            <person name="Utro F."/>
            <person name="Royaert S."/>
            <person name="Saski C."/>
            <person name="Jenkins J."/>
            <person name="Podicheti R."/>
            <person name="Zhao M."/>
            <person name="Scheffler B.E."/>
            <person name="Stack J.C."/>
            <person name="Feltus F.A."/>
            <person name="Mustiga G.M."/>
            <person name="Amores F."/>
            <person name="Phillips W."/>
            <person name="Marelli J.P."/>
            <person name="May G.D."/>
            <person name="Shapiro H."/>
            <person name="Ma J."/>
            <person name="Bustamante C.D."/>
            <person name="Schnell R.J."/>
            <person name="Main D."/>
            <person name="Gilbert D."/>
            <person name="Parida L."/>
            <person name="Kuhn D.N."/>
        </authorList>
    </citation>
    <scope>NUCLEOTIDE SEQUENCE [LARGE SCALE GENOMIC DNA]</scope>
    <source>
        <strain evidence="3">cv. Matina 1-6</strain>
    </source>
</reference>
<evidence type="ECO:0000313" key="3">
    <source>
        <dbReference type="Proteomes" id="UP000026915"/>
    </source>
</evidence>